<protein>
    <submittedName>
        <fullName evidence="2">Uncharacterized protein</fullName>
    </submittedName>
</protein>
<feature type="region of interest" description="Disordered" evidence="1">
    <location>
        <begin position="1"/>
        <end position="28"/>
    </location>
</feature>
<accession>A0ABR1M3K5</accession>
<sequence>MLNRTRGPGQEPSRMHHQPQQLLGPSRHWPRLSLTTGWPLFPLSFPSCGVARRIFTPPCGFCSQPLPTPPPDSAAHLTSTVLTLPLAVGVPLGAWRGAARGRRNKSRGARTTQAWFQPHPHCPVACSRRCVVGVCEGSRWLAWVRRDRQTWEVVMMRESMDRTS</sequence>
<name>A0ABR1M3K5_9PEZI</name>
<comment type="caution">
    <text evidence="2">The sequence shown here is derived from an EMBL/GenBank/DDBJ whole genome shotgun (WGS) entry which is preliminary data.</text>
</comment>
<dbReference type="Proteomes" id="UP001365128">
    <property type="component" value="Unassembled WGS sequence"/>
</dbReference>
<proteinExistence type="predicted"/>
<organism evidence="2 3">
    <name type="scientific">Phyllosticta citricarpa</name>
    <dbReference type="NCBI Taxonomy" id="55181"/>
    <lineage>
        <taxon>Eukaryota</taxon>
        <taxon>Fungi</taxon>
        <taxon>Dikarya</taxon>
        <taxon>Ascomycota</taxon>
        <taxon>Pezizomycotina</taxon>
        <taxon>Dothideomycetes</taxon>
        <taxon>Dothideomycetes incertae sedis</taxon>
        <taxon>Botryosphaeriales</taxon>
        <taxon>Phyllostictaceae</taxon>
        <taxon>Phyllosticta</taxon>
    </lineage>
</organism>
<evidence type="ECO:0000256" key="1">
    <source>
        <dbReference type="SAM" id="MobiDB-lite"/>
    </source>
</evidence>
<dbReference type="EMBL" id="JBBPDW010000025">
    <property type="protein sequence ID" value="KAK7541348.1"/>
    <property type="molecule type" value="Genomic_DNA"/>
</dbReference>
<reference evidence="2 3" key="1">
    <citation type="submission" date="2024-04" db="EMBL/GenBank/DDBJ databases">
        <title>Phyllosticta paracitricarpa is synonymous to the EU quarantine fungus P. citricarpa based on phylogenomic analyses.</title>
        <authorList>
            <consortium name="Lawrence Berkeley National Laboratory"/>
            <person name="Van Ingen-Buijs V.A."/>
            <person name="Van Westerhoven A.C."/>
            <person name="Haridas S."/>
            <person name="Skiadas P."/>
            <person name="Martin F."/>
            <person name="Groenewald J.Z."/>
            <person name="Crous P.W."/>
            <person name="Seidl M.F."/>
        </authorList>
    </citation>
    <scope>NUCLEOTIDE SEQUENCE [LARGE SCALE GENOMIC DNA]</scope>
    <source>
        <strain evidence="2 3">CBS 122670</strain>
    </source>
</reference>
<keyword evidence="3" id="KW-1185">Reference proteome</keyword>
<evidence type="ECO:0000313" key="3">
    <source>
        <dbReference type="Proteomes" id="UP001365128"/>
    </source>
</evidence>
<gene>
    <name evidence="2" type="ORF">IWX46DRAFT_186040</name>
</gene>
<evidence type="ECO:0000313" key="2">
    <source>
        <dbReference type="EMBL" id="KAK7541348.1"/>
    </source>
</evidence>